<feature type="transmembrane region" description="Helical" evidence="1">
    <location>
        <begin position="62"/>
        <end position="84"/>
    </location>
</feature>
<evidence type="ECO:0000313" key="2">
    <source>
        <dbReference type="EMBL" id="KAA3669853.1"/>
    </source>
</evidence>
<dbReference type="EMBL" id="QNGE01022150">
    <property type="protein sequence ID" value="KAA3669853.1"/>
    <property type="molecule type" value="Genomic_DNA"/>
</dbReference>
<reference evidence="2 3" key="1">
    <citation type="journal article" date="2019" name="Gigascience">
        <title>Whole-genome sequence of the oriental lung fluke Paragonimus westermani.</title>
        <authorList>
            <person name="Oey H."/>
            <person name="Zakrzewski M."/>
            <person name="Narain K."/>
            <person name="Devi K.R."/>
            <person name="Agatsuma T."/>
            <person name="Nawaratna S."/>
            <person name="Gobert G.N."/>
            <person name="Jones M.K."/>
            <person name="Ragan M.A."/>
            <person name="McManus D.P."/>
            <person name="Krause L."/>
        </authorList>
    </citation>
    <scope>NUCLEOTIDE SEQUENCE [LARGE SCALE GENOMIC DNA]</scope>
    <source>
        <strain evidence="2 3">IND2009</strain>
    </source>
</reference>
<evidence type="ECO:0000256" key="1">
    <source>
        <dbReference type="SAM" id="Phobius"/>
    </source>
</evidence>
<gene>
    <name evidence="2" type="ORF">DEA37_0001076</name>
</gene>
<protein>
    <submittedName>
        <fullName evidence="2">Uncharacterized protein</fullName>
    </submittedName>
</protein>
<keyword evidence="1" id="KW-1133">Transmembrane helix</keyword>
<name>A0A5J4N2N6_9TREM</name>
<dbReference type="AlphaFoldDB" id="A0A5J4N2N6"/>
<keyword evidence="1" id="KW-0472">Membrane</keyword>
<sequence>MEPGDVSLAIPVDSDSLTLPDFKSVVTGSTLSWAETTSHVRLAFHRVIAAISLRGMAMSRGVFSFIIWWYLVALQSVSLLGLAYHRFAST</sequence>
<keyword evidence="1" id="KW-0812">Transmembrane</keyword>
<comment type="caution">
    <text evidence="2">The sequence shown here is derived from an EMBL/GenBank/DDBJ whole genome shotgun (WGS) entry which is preliminary data.</text>
</comment>
<dbReference type="Proteomes" id="UP000324629">
    <property type="component" value="Unassembled WGS sequence"/>
</dbReference>
<evidence type="ECO:0000313" key="3">
    <source>
        <dbReference type="Proteomes" id="UP000324629"/>
    </source>
</evidence>
<accession>A0A5J4N2N6</accession>
<organism evidence="2 3">
    <name type="scientific">Paragonimus westermani</name>
    <dbReference type="NCBI Taxonomy" id="34504"/>
    <lineage>
        <taxon>Eukaryota</taxon>
        <taxon>Metazoa</taxon>
        <taxon>Spiralia</taxon>
        <taxon>Lophotrochozoa</taxon>
        <taxon>Platyhelminthes</taxon>
        <taxon>Trematoda</taxon>
        <taxon>Digenea</taxon>
        <taxon>Plagiorchiida</taxon>
        <taxon>Troglotremata</taxon>
        <taxon>Troglotrematidae</taxon>
        <taxon>Paragonimus</taxon>
    </lineage>
</organism>
<feature type="non-terminal residue" evidence="2">
    <location>
        <position position="90"/>
    </location>
</feature>
<proteinExistence type="predicted"/>
<keyword evidence="3" id="KW-1185">Reference proteome</keyword>